<dbReference type="EMBL" id="LKAM01000001">
    <property type="protein sequence ID" value="KUM50392.1"/>
    <property type="molecule type" value="Genomic_DNA"/>
</dbReference>
<organism evidence="1">
    <name type="scientific">Picea glauca</name>
    <name type="common">White spruce</name>
    <name type="synonym">Pinus glauca</name>
    <dbReference type="NCBI Taxonomy" id="3330"/>
    <lineage>
        <taxon>Eukaryota</taxon>
        <taxon>Viridiplantae</taxon>
        <taxon>Streptophyta</taxon>
        <taxon>Embryophyta</taxon>
        <taxon>Tracheophyta</taxon>
        <taxon>Spermatophyta</taxon>
        <taxon>Pinopsida</taxon>
        <taxon>Pinidae</taxon>
        <taxon>Conifers I</taxon>
        <taxon>Pinales</taxon>
        <taxon>Pinaceae</taxon>
        <taxon>Picea</taxon>
    </lineage>
</organism>
<keyword evidence="1" id="KW-0496">Mitochondrion</keyword>
<protein>
    <submittedName>
        <fullName evidence="1">Uncharacterized protein</fullName>
    </submittedName>
</protein>
<reference evidence="1" key="1">
    <citation type="journal article" date="2015" name="Genome Biol. Evol.">
        <title>Organellar Genomes of White Spruce (Picea glauca): Assembly and Annotation.</title>
        <authorList>
            <person name="Jackman S.D."/>
            <person name="Warren R.L."/>
            <person name="Gibb E.A."/>
            <person name="Vandervalk B.P."/>
            <person name="Mohamadi H."/>
            <person name="Chu J."/>
            <person name="Raymond A."/>
            <person name="Pleasance S."/>
            <person name="Coope R."/>
            <person name="Wildung M.R."/>
            <person name="Ritland C.E."/>
            <person name="Bousquet J."/>
            <person name="Jones S.J."/>
            <person name="Bohlmann J."/>
            <person name="Birol I."/>
        </authorList>
    </citation>
    <scope>NUCLEOTIDE SEQUENCE [LARGE SCALE GENOMIC DNA]</scope>
    <source>
        <tissue evidence="1">Flushing bud</tissue>
    </source>
</reference>
<proteinExistence type="predicted"/>
<dbReference type="AlphaFoldDB" id="A0A117NIR4"/>
<geneLocation type="mitochondrion" evidence="1"/>
<name>A0A117NIR4_PICGL</name>
<gene>
    <name evidence="1" type="ORF">ABT39_MTgene235</name>
</gene>
<comment type="caution">
    <text evidence="1">The sequence shown here is derived from an EMBL/GenBank/DDBJ whole genome shotgun (WGS) entry which is preliminary data.</text>
</comment>
<dbReference type="PANTHER" id="PTHR33116:SF86">
    <property type="entry name" value="REVERSE TRANSCRIPTASE DOMAIN-CONTAINING PROTEIN"/>
    <property type="match status" value="1"/>
</dbReference>
<evidence type="ECO:0000313" key="1">
    <source>
        <dbReference type="EMBL" id="KUM50392.1"/>
    </source>
</evidence>
<sequence>MALPRWKAKVLSQAGRTALIKAVATAIPSYCMSSFLLPKTLCASLDASIKYFWWGFKELLSLSACAKEGKRRNFTPKGSKSAHQKHLGGLVSDGCMI</sequence>
<dbReference type="PANTHER" id="PTHR33116">
    <property type="entry name" value="REVERSE TRANSCRIPTASE ZINC-BINDING DOMAIN-CONTAINING PROTEIN-RELATED-RELATED"/>
    <property type="match status" value="1"/>
</dbReference>
<accession>A0A117NIR4</accession>